<dbReference type="Proteomes" id="UP000192660">
    <property type="component" value="Unassembled WGS sequence"/>
</dbReference>
<proteinExistence type="inferred from homology"/>
<feature type="transmembrane region" description="Helical" evidence="8">
    <location>
        <begin position="307"/>
        <end position="329"/>
    </location>
</feature>
<organism evidence="10 11">
    <name type="scientific">Sulfobacillus thermosulfidooxidans (strain DSM 9293 / VKM B-1269 / AT-1)</name>
    <dbReference type="NCBI Taxonomy" id="929705"/>
    <lineage>
        <taxon>Bacteria</taxon>
        <taxon>Bacillati</taxon>
        <taxon>Bacillota</taxon>
        <taxon>Clostridia</taxon>
        <taxon>Eubacteriales</taxon>
        <taxon>Clostridiales Family XVII. Incertae Sedis</taxon>
        <taxon>Sulfobacillus</taxon>
    </lineage>
</organism>
<reference evidence="11" key="1">
    <citation type="submission" date="2017-04" db="EMBL/GenBank/DDBJ databases">
        <authorList>
            <person name="Varghese N."/>
            <person name="Submissions S."/>
        </authorList>
    </citation>
    <scope>NUCLEOTIDE SEQUENCE [LARGE SCALE GENOMIC DNA]</scope>
    <source>
        <strain evidence="11">DSM 9293</strain>
    </source>
</reference>
<dbReference type="OrthoDB" id="9773404at2"/>
<evidence type="ECO:0000256" key="2">
    <source>
        <dbReference type="ARBA" id="ARBA00008432"/>
    </source>
</evidence>
<evidence type="ECO:0000256" key="1">
    <source>
        <dbReference type="ARBA" id="ARBA00004651"/>
    </source>
</evidence>
<keyword evidence="7 8" id="KW-0472">Membrane</keyword>
<name>A0A1W1WER7_SULTA</name>
<dbReference type="InterPro" id="IPR011701">
    <property type="entry name" value="MFS"/>
</dbReference>
<feature type="domain" description="Major facilitator superfamily (MFS) profile" evidence="9">
    <location>
        <begin position="10"/>
        <end position="394"/>
    </location>
</feature>
<dbReference type="AlphaFoldDB" id="A0A1W1WER7"/>
<dbReference type="PROSITE" id="PS50850">
    <property type="entry name" value="MFS"/>
    <property type="match status" value="1"/>
</dbReference>
<feature type="transmembrane region" description="Helical" evidence="8">
    <location>
        <begin position="107"/>
        <end position="132"/>
    </location>
</feature>
<dbReference type="Gene3D" id="1.20.1250.20">
    <property type="entry name" value="MFS general substrate transporter like domains"/>
    <property type="match status" value="2"/>
</dbReference>
<dbReference type="GO" id="GO:0015112">
    <property type="term" value="F:nitrate transmembrane transporter activity"/>
    <property type="evidence" value="ECO:0007669"/>
    <property type="project" value="InterPro"/>
</dbReference>
<evidence type="ECO:0000313" key="11">
    <source>
        <dbReference type="Proteomes" id="UP000192660"/>
    </source>
</evidence>
<dbReference type="SUPFAM" id="SSF103473">
    <property type="entry name" value="MFS general substrate transporter"/>
    <property type="match status" value="1"/>
</dbReference>
<accession>A0A1W1WER7</accession>
<feature type="transmembrane region" description="Helical" evidence="8">
    <location>
        <begin position="282"/>
        <end position="301"/>
    </location>
</feature>
<dbReference type="InterPro" id="IPR044772">
    <property type="entry name" value="NO3_transporter"/>
</dbReference>
<keyword evidence="6" id="KW-0534">Nitrate assimilation</keyword>
<evidence type="ECO:0000256" key="6">
    <source>
        <dbReference type="ARBA" id="ARBA00023063"/>
    </source>
</evidence>
<feature type="transmembrane region" description="Helical" evidence="8">
    <location>
        <begin position="336"/>
        <end position="359"/>
    </location>
</feature>
<keyword evidence="11" id="KW-1185">Reference proteome</keyword>
<feature type="transmembrane region" description="Helical" evidence="8">
    <location>
        <begin position="44"/>
        <end position="63"/>
    </location>
</feature>
<dbReference type="GO" id="GO:0042128">
    <property type="term" value="P:nitrate assimilation"/>
    <property type="evidence" value="ECO:0007669"/>
    <property type="project" value="UniProtKB-KW"/>
</dbReference>
<dbReference type="InterPro" id="IPR020846">
    <property type="entry name" value="MFS_dom"/>
</dbReference>
<sequence>MINQNSYAKTLAWPTLGFFIGFAGLSIYGPLVPKFIHLMHLTPLDAGLLAAIANLSGSLLRLPFGAWADRRGFKLPFLTLLTAAVLGLLGIVWVMATHYPHHMNGLFPLLLILGFLVGAGIATFPVGIAQVSQAAPHTRQGTALALYAGLGNLAPGIFALLLPFAFAHIGLIPAYSLWALLMLIGIGIYARESPSVALLKPNKTDSPFLTALRTAATWPLTFLYFISFGGFLALVAWLPSFWVGTFHVPLVKAGLFTLLFTLTTSLIRIVGGWLADRISPTLVIAGSLLAVAFGAAFVTQSGTVTDAMISVLLIAVGMGIQNGAVFKIVPFRIPHAVGGAAGIIGGLGALGGFIIPPVMAMVGGVHHAPTSFIILTILALMGLGALVYLNRPSLNPQSLLKSETALDLDLES</sequence>
<evidence type="ECO:0000259" key="9">
    <source>
        <dbReference type="PROSITE" id="PS50850"/>
    </source>
</evidence>
<evidence type="ECO:0000256" key="7">
    <source>
        <dbReference type="ARBA" id="ARBA00023136"/>
    </source>
</evidence>
<comment type="similarity">
    <text evidence="2">Belongs to the major facilitator superfamily. Nitrate/nitrite porter (TC 2.A.1.8) family.</text>
</comment>
<evidence type="ECO:0000256" key="8">
    <source>
        <dbReference type="SAM" id="Phobius"/>
    </source>
</evidence>
<dbReference type="GO" id="GO:0005886">
    <property type="term" value="C:plasma membrane"/>
    <property type="evidence" value="ECO:0007669"/>
    <property type="project" value="UniProtKB-SubCell"/>
</dbReference>
<feature type="transmembrane region" description="Helical" evidence="8">
    <location>
        <begin position="144"/>
        <end position="166"/>
    </location>
</feature>
<feature type="transmembrane region" description="Helical" evidence="8">
    <location>
        <begin position="12"/>
        <end position="32"/>
    </location>
</feature>
<feature type="transmembrane region" description="Helical" evidence="8">
    <location>
        <begin position="250"/>
        <end position="270"/>
    </location>
</feature>
<dbReference type="Pfam" id="PF07690">
    <property type="entry name" value="MFS_1"/>
    <property type="match status" value="1"/>
</dbReference>
<feature type="transmembrane region" description="Helical" evidence="8">
    <location>
        <begin position="75"/>
        <end position="95"/>
    </location>
</feature>
<evidence type="ECO:0000256" key="3">
    <source>
        <dbReference type="ARBA" id="ARBA00022448"/>
    </source>
</evidence>
<dbReference type="PANTHER" id="PTHR23515">
    <property type="entry name" value="HIGH-AFFINITY NITRATE TRANSPORTER 2.3"/>
    <property type="match status" value="1"/>
</dbReference>
<keyword evidence="3" id="KW-0813">Transport</keyword>
<evidence type="ECO:0000256" key="5">
    <source>
        <dbReference type="ARBA" id="ARBA00022989"/>
    </source>
</evidence>
<feature type="transmembrane region" description="Helical" evidence="8">
    <location>
        <begin position="211"/>
        <end position="238"/>
    </location>
</feature>
<gene>
    <name evidence="10" type="ORF">SAMN00768000_1826</name>
</gene>
<dbReference type="RefSeq" id="WP_076006448.1">
    <property type="nucleotide sequence ID" value="NZ_FWWY01000001.1"/>
</dbReference>
<dbReference type="STRING" id="28034.BFX07_01810"/>
<comment type="subcellular location">
    <subcellularLocation>
        <location evidence="1">Cell membrane</location>
        <topology evidence="1">Multi-pass membrane protein</topology>
    </subcellularLocation>
</comment>
<evidence type="ECO:0000256" key="4">
    <source>
        <dbReference type="ARBA" id="ARBA00022692"/>
    </source>
</evidence>
<keyword evidence="4 8" id="KW-0812">Transmembrane</keyword>
<evidence type="ECO:0000313" key="10">
    <source>
        <dbReference type="EMBL" id="SMC04767.1"/>
    </source>
</evidence>
<feature type="transmembrane region" description="Helical" evidence="8">
    <location>
        <begin position="172"/>
        <end position="190"/>
    </location>
</feature>
<feature type="transmembrane region" description="Helical" evidence="8">
    <location>
        <begin position="371"/>
        <end position="389"/>
    </location>
</feature>
<dbReference type="EMBL" id="FWWY01000001">
    <property type="protein sequence ID" value="SMC04767.1"/>
    <property type="molecule type" value="Genomic_DNA"/>
</dbReference>
<protein>
    <submittedName>
        <fullName evidence="10">MFS transporter, NNP family, nitrate/nitrite transporter</fullName>
    </submittedName>
</protein>
<keyword evidence="5 8" id="KW-1133">Transmembrane helix</keyword>
<dbReference type="InterPro" id="IPR036259">
    <property type="entry name" value="MFS_trans_sf"/>
</dbReference>